<evidence type="ECO:0000256" key="1">
    <source>
        <dbReference type="SAM" id="SignalP"/>
    </source>
</evidence>
<keyword evidence="1" id="KW-0732">Signal</keyword>
<name>A0ABW5WP06_9FLAO</name>
<dbReference type="PANTHER" id="PTHR46361">
    <property type="entry name" value="ELECTRON CARRIER/ PROTEIN DISULFIDE OXIDOREDUCTASE"/>
    <property type="match status" value="1"/>
</dbReference>
<organism evidence="3 4">
    <name type="scientific">Lacinutrix iliipiscaria</name>
    <dbReference type="NCBI Taxonomy" id="1230532"/>
    <lineage>
        <taxon>Bacteria</taxon>
        <taxon>Pseudomonadati</taxon>
        <taxon>Bacteroidota</taxon>
        <taxon>Flavobacteriia</taxon>
        <taxon>Flavobacteriales</taxon>
        <taxon>Flavobacteriaceae</taxon>
        <taxon>Lacinutrix</taxon>
    </lineage>
</organism>
<dbReference type="RefSeq" id="WP_183486256.1">
    <property type="nucleotide sequence ID" value="NZ_JBHUOV010000001.1"/>
</dbReference>
<protein>
    <submittedName>
        <fullName evidence="3">DUF547 domain-containing protein</fullName>
    </submittedName>
</protein>
<dbReference type="EMBL" id="JBHUOV010000001">
    <property type="protein sequence ID" value="MFD2822926.1"/>
    <property type="molecule type" value="Genomic_DNA"/>
</dbReference>
<evidence type="ECO:0000313" key="3">
    <source>
        <dbReference type="EMBL" id="MFD2822926.1"/>
    </source>
</evidence>
<dbReference type="InterPro" id="IPR006869">
    <property type="entry name" value="DUF547"/>
</dbReference>
<dbReference type="Pfam" id="PF04784">
    <property type="entry name" value="DUF547"/>
    <property type="match status" value="1"/>
</dbReference>
<comment type="caution">
    <text evidence="3">The sequence shown here is derived from an EMBL/GenBank/DDBJ whole genome shotgun (WGS) entry which is preliminary data.</text>
</comment>
<gene>
    <name evidence="3" type="ORF">ACFS5M_04545</name>
</gene>
<evidence type="ECO:0000259" key="2">
    <source>
        <dbReference type="Pfam" id="PF04784"/>
    </source>
</evidence>
<dbReference type="Proteomes" id="UP001597533">
    <property type="component" value="Unassembled WGS sequence"/>
</dbReference>
<keyword evidence="4" id="KW-1185">Reference proteome</keyword>
<proteinExistence type="predicted"/>
<feature type="signal peptide" evidence="1">
    <location>
        <begin position="1"/>
        <end position="19"/>
    </location>
</feature>
<reference evidence="4" key="1">
    <citation type="journal article" date="2019" name="Int. J. Syst. Evol. Microbiol.">
        <title>The Global Catalogue of Microorganisms (GCM) 10K type strain sequencing project: providing services to taxonomists for standard genome sequencing and annotation.</title>
        <authorList>
            <consortium name="The Broad Institute Genomics Platform"/>
            <consortium name="The Broad Institute Genome Sequencing Center for Infectious Disease"/>
            <person name="Wu L."/>
            <person name="Ma J."/>
        </authorList>
    </citation>
    <scope>NUCLEOTIDE SEQUENCE [LARGE SCALE GENOMIC DNA]</scope>
    <source>
        <strain evidence="4">KCTC 32141</strain>
    </source>
</reference>
<evidence type="ECO:0000313" key="4">
    <source>
        <dbReference type="Proteomes" id="UP001597533"/>
    </source>
</evidence>
<dbReference type="PROSITE" id="PS51257">
    <property type="entry name" value="PROKAR_LIPOPROTEIN"/>
    <property type="match status" value="1"/>
</dbReference>
<accession>A0ABW5WP06</accession>
<sequence length="292" mass="34062">MKYLSLLLITFFMSSCCSAKQLTNTSQNDIAQVTSIKNNAKIEDTTVTKTIPPFEEDDSKIIIRQETTPQDMIGLVNSYVLNHTQWNTLLQKYVSDAGNVNYKGFKTDQKALKNYIKFLAENRPTADWTKEEKLAYWINAYNAMTIDLIVQNYPLSSIKDIKDPWDQRLWKLGDKWYNLNEIEHDILRKMDEPRIHFAIVCASFSCPKLQNEAFTAINLEEQLTQAAKEFLADKNRNEISQKSIKISKIFQWFSKDFKQNGSLIDFLNQYSDLQISPKAKKSYKDYNWDLNE</sequence>
<feature type="domain" description="DUF547" evidence="2">
    <location>
        <begin position="127"/>
        <end position="231"/>
    </location>
</feature>
<feature type="chain" id="PRO_5046559070" evidence="1">
    <location>
        <begin position="20"/>
        <end position="292"/>
    </location>
</feature>
<dbReference type="PANTHER" id="PTHR46361:SF3">
    <property type="entry name" value="ELECTRON CARRIER_ PROTEIN DISULFIDE OXIDOREDUCTASE"/>
    <property type="match status" value="1"/>
</dbReference>